<proteinExistence type="predicted"/>
<dbReference type="InterPro" id="IPR000683">
    <property type="entry name" value="Gfo/Idh/MocA-like_OxRdtase_N"/>
</dbReference>
<name>A0A4P6FI39_9MICO</name>
<dbReference type="SUPFAM" id="SSF51735">
    <property type="entry name" value="NAD(P)-binding Rossmann-fold domains"/>
    <property type="match status" value="1"/>
</dbReference>
<dbReference type="PANTHER" id="PTHR43377:SF1">
    <property type="entry name" value="BILIVERDIN REDUCTASE A"/>
    <property type="match status" value="1"/>
</dbReference>
<dbReference type="GO" id="GO:0000166">
    <property type="term" value="F:nucleotide binding"/>
    <property type="evidence" value="ECO:0007669"/>
    <property type="project" value="InterPro"/>
</dbReference>
<organism evidence="2 3">
    <name type="scientific">Agromyces protaetiae</name>
    <dbReference type="NCBI Taxonomy" id="2509455"/>
    <lineage>
        <taxon>Bacteria</taxon>
        <taxon>Bacillati</taxon>
        <taxon>Actinomycetota</taxon>
        <taxon>Actinomycetes</taxon>
        <taxon>Micrococcales</taxon>
        <taxon>Microbacteriaceae</taxon>
        <taxon>Agromyces</taxon>
    </lineage>
</organism>
<gene>
    <name evidence="2" type="ORF">ET445_01720</name>
</gene>
<keyword evidence="3" id="KW-1185">Reference proteome</keyword>
<evidence type="ECO:0000259" key="1">
    <source>
        <dbReference type="Pfam" id="PF01408"/>
    </source>
</evidence>
<reference evidence="2 3" key="1">
    <citation type="submission" date="2019-01" db="EMBL/GenBank/DDBJ databases">
        <title>Genome sequencing of strain FW100M-8.</title>
        <authorList>
            <person name="Heo J."/>
            <person name="Kim S.-J."/>
            <person name="Kim J.-S."/>
            <person name="Hong S.-B."/>
            <person name="Kwon S.-W."/>
        </authorList>
    </citation>
    <scope>NUCLEOTIDE SEQUENCE [LARGE SCALE GENOMIC DNA]</scope>
    <source>
        <strain evidence="2 3">FW100M-8</strain>
    </source>
</reference>
<evidence type="ECO:0000313" key="2">
    <source>
        <dbReference type="EMBL" id="QAY74813.1"/>
    </source>
</evidence>
<accession>A0A4P6FI39</accession>
<dbReference type="Proteomes" id="UP000291259">
    <property type="component" value="Chromosome"/>
</dbReference>
<dbReference type="Gene3D" id="3.40.50.720">
    <property type="entry name" value="NAD(P)-binding Rossmann-like Domain"/>
    <property type="match status" value="1"/>
</dbReference>
<dbReference type="PANTHER" id="PTHR43377">
    <property type="entry name" value="BILIVERDIN REDUCTASE A"/>
    <property type="match status" value="1"/>
</dbReference>
<feature type="domain" description="Gfo/Idh/MocA-like oxidoreductase N-terminal" evidence="1">
    <location>
        <begin position="2"/>
        <end position="121"/>
    </location>
</feature>
<dbReference type="EMBL" id="CP035491">
    <property type="protein sequence ID" value="QAY74813.1"/>
    <property type="molecule type" value="Genomic_DNA"/>
</dbReference>
<dbReference type="Pfam" id="PF01408">
    <property type="entry name" value="GFO_IDH_MocA"/>
    <property type="match status" value="1"/>
</dbReference>
<dbReference type="KEGG" id="agf:ET445_01720"/>
<sequence length="347" mass="36839">MGVGLIGAGPVAQAIHLPAIARLGDHLFVAHVMDIDAGIAETVASPVGAAWSTSVDDLLADPSVEVVVICSPHLFHAEQAIAAFRAGVRAVLCEKPLAMSAEEARQIVDASEASGVPFVVGNMHAYDPGWLAAAARWDGTGATPHTIRASAVLPWNSRFEDLATEMVGRPPAPPSPTKTSEPDASATAGALHGAVMGLAIHDLPLVRRLLPGWEELTIVSARFEPPFGYLIVGETDGRTLILEGAMHGGWKPDWTLEAVGDEHTVTVRFPPSYVMAGSATAELAHEHVETRVGPFEENGYEGEWHELIRLVRDGQPSRSRLSSVDDLRFALSIAEQSSQLVMNGAVE</sequence>
<protein>
    <submittedName>
        <fullName evidence="2">Gfo/Idh/MocA family oxidoreductase</fullName>
    </submittedName>
</protein>
<dbReference type="InterPro" id="IPR051450">
    <property type="entry name" value="Gfo/Idh/MocA_Oxidoreductases"/>
</dbReference>
<dbReference type="AlphaFoldDB" id="A0A4P6FI39"/>
<dbReference type="Gene3D" id="3.30.360.10">
    <property type="entry name" value="Dihydrodipicolinate Reductase, domain 2"/>
    <property type="match status" value="1"/>
</dbReference>
<evidence type="ECO:0000313" key="3">
    <source>
        <dbReference type="Proteomes" id="UP000291259"/>
    </source>
</evidence>
<dbReference type="OrthoDB" id="9801953at2"/>
<dbReference type="InterPro" id="IPR036291">
    <property type="entry name" value="NAD(P)-bd_dom_sf"/>
</dbReference>